<dbReference type="GO" id="GO:0005856">
    <property type="term" value="C:cytoskeleton"/>
    <property type="evidence" value="ECO:0007669"/>
    <property type="project" value="UniProtKB-SubCell"/>
</dbReference>
<dbReference type="InterPro" id="IPR022735">
    <property type="entry name" value="bMERB_dom"/>
</dbReference>
<dbReference type="GO" id="GO:0042995">
    <property type="term" value="C:cell projection"/>
    <property type="evidence" value="ECO:0007669"/>
    <property type="project" value="UniProtKB-SubCell"/>
</dbReference>
<dbReference type="GO" id="GO:0055037">
    <property type="term" value="C:recycling endosome"/>
    <property type="evidence" value="ECO:0007669"/>
    <property type="project" value="UniProtKB-SubCell"/>
</dbReference>
<gene>
    <name evidence="21" type="primary">micall2a</name>
</gene>
<feature type="compositionally biased region" description="Polar residues" evidence="17">
    <location>
        <begin position="508"/>
        <end position="529"/>
    </location>
</feature>
<evidence type="ECO:0000256" key="10">
    <source>
        <dbReference type="ARBA" id="ARBA00022833"/>
    </source>
</evidence>
<evidence type="ECO:0000256" key="12">
    <source>
        <dbReference type="ARBA" id="ARBA00023054"/>
    </source>
</evidence>
<dbReference type="InterPro" id="IPR050540">
    <property type="entry name" value="F-actin_Monoox_Mical"/>
</dbReference>
<evidence type="ECO:0000256" key="14">
    <source>
        <dbReference type="ARBA" id="ARBA00023212"/>
    </source>
</evidence>
<dbReference type="Pfam" id="PF12130">
    <property type="entry name" value="bMERB_dom"/>
    <property type="match status" value="1"/>
</dbReference>
<dbReference type="GO" id="GO:0005886">
    <property type="term" value="C:plasma membrane"/>
    <property type="evidence" value="ECO:0007669"/>
    <property type="project" value="UniProtKB-SubCell"/>
</dbReference>
<comment type="subcellular location">
    <subcellularLocation>
        <location evidence="2">Cell membrane</location>
        <topology evidence="2">Peripheral membrane protein</topology>
    </subcellularLocation>
    <subcellularLocation>
        <location evidence="4">Cell projection</location>
    </subcellularLocation>
    <subcellularLocation>
        <location evidence="3">Cytoplasm</location>
        <location evidence="3">Cytoskeleton</location>
    </subcellularLocation>
    <subcellularLocation>
        <location evidence="1">Recycling endosome</location>
    </subcellularLocation>
</comment>
<dbReference type="PROSITE" id="PS50023">
    <property type="entry name" value="LIM_DOMAIN_2"/>
    <property type="match status" value="1"/>
</dbReference>
<proteinExistence type="predicted"/>
<keyword evidence="6" id="KW-0963">Cytoplasm</keyword>
<feature type="region of interest" description="Disordered" evidence="17">
    <location>
        <begin position="319"/>
        <end position="342"/>
    </location>
</feature>
<evidence type="ECO:0000256" key="17">
    <source>
        <dbReference type="SAM" id="MobiDB-lite"/>
    </source>
</evidence>
<dbReference type="SMART" id="SM01203">
    <property type="entry name" value="DUF3585"/>
    <property type="match status" value="1"/>
</dbReference>
<evidence type="ECO:0000256" key="16">
    <source>
        <dbReference type="PROSITE-ProRule" id="PRU00125"/>
    </source>
</evidence>
<dbReference type="SUPFAM" id="SSF57716">
    <property type="entry name" value="Glucocorticoid receptor-like (DNA-binding domain)"/>
    <property type="match status" value="1"/>
</dbReference>
<dbReference type="CDD" id="cd21253">
    <property type="entry name" value="CH_MICALL2"/>
    <property type="match status" value="1"/>
</dbReference>
<evidence type="ECO:0000313" key="22">
    <source>
        <dbReference type="Proteomes" id="UP000694580"/>
    </source>
</evidence>
<keyword evidence="5" id="KW-1003">Cell membrane</keyword>
<evidence type="ECO:0000259" key="18">
    <source>
        <dbReference type="PROSITE" id="PS50021"/>
    </source>
</evidence>
<keyword evidence="12" id="KW-0175">Coiled coil</keyword>
<dbReference type="Gene3D" id="2.10.110.10">
    <property type="entry name" value="Cysteine Rich Protein"/>
    <property type="match status" value="1"/>
</dbReference>
<keyword evidence="14" id="KW-0206">Cytoskeleton</keyword>
<evidence type="ECO:0000256" key="2">
    <source>
        <dbReference type="ARBA" id="ARBA00004202"/>
    </source>
</evidence>
<keyword evidence="13" id="KW-0472">Membrane</keyword>
<name>A0AAY4CJ51_9TELE</name>
<sequence>MAAIKALQQWCRIQVEGYRDVAITNMTTSFRDGLAFCALIHKFRPDLIDFGSLNKENVYDNNSLAFHVAEECLGIPALLDAEDMVALSVPDRLSILTYVSQYYNYFNGRPPIGGVKRPAEDSKEEPSEKKNLPVAAKTFNPKKSLEVHHPPTYTQNTSAQQKTVLVETSNKTGTLNSKCAVCKAHVHLVQRHLVDGKLYHRSCFKCSECGRPLLTGAYKAGPDPGAFVCNAHQNGCKPPLAVAFQKNGPTPAVSTAPDTGALASRTERCPQPATRPTSVLCSPIKAALPKPVDLRPAPQPWMASAQKTQAARQRFFQSPAPEEPIGRRQPTGPAEAGSAQAIVPSRPVDEKHCARALITKKLGDGNCNNNNTAYIPGLKTDNRFGNHLHSTRVPRRRQEKPSQGPAGGLAAHPSATLTPTSSTNSKETLWLAAINKERTRTPSALGAGAKDPDCSETSAHWRSRLKPVSNGAGLKTTKTFEATSQTPSKSKFSCEFSSRRTTELPSTQIFIPPDTRSSAGSVISKSPAMQPQKHPGNLGNMNGPGPIGSKHQSSGFQTWSLQQSCVSPCLGSTQLVSPNLHPDGPANHIASSLGKHYHGSAQSVSSNVNPISNGPSACWTTSISVSICTPGQTNQKAPPPRILQVPDGFGRNTRPTPNGPSATRTSSPSELANPIPQSPHQVSAQRCSKRTSPGKTSKTDLRSHTRNPNHIPEDEITKELKEIEENLNNLEKEGVDLEKQLRRCEEEGGGDVLMDPLMVDWFRLIQKKQSYIRRESELVYIVKTQELEEQQPGVEVELRGLLEKPEHRKSDAERRRQSELMDKLLEIINDRNAIVEGLDQDRLREEEEDQTLNEMMQKLSMKKSKCKRNSSISKLFRRRRKKGLVKD</sequence>
<evidence type="ECO:0000256" key="13">
    <source>
        <dbReference type="ARBA" id="ARBA00023136"/>
    </source>
</evidence>
<dbReference type="PANTHER" id="PTHR23167">
    <property type="entry name" value="CALPONIN HOMOLOGY DOMAIN-CONTAINING PROTEIN DDB_G0272472-RELATED"/>
    <property type="match status" value="1"/>
</dbReference>
<evidence type="ECO:0000256" key="4">
    <source>
        <dbReference type="ARBA" id="ARBA00004316"/>
    </source>
</evidence>
<feature type="domain" description="LIM zinc-binding" evidence="19">
    <location>
        <begin position="177"/>
        <end position="239"/>
    </location>
</feature>
<keyword evidence="22" id="KW-1185">Reference proteome</keyword>
<feature type="region of interest" description="Disordered" evidence="17">
    <location>
        <begin position="508"/>
        <end position="536"/>
    </location>
</feature>
<evidence type="ECO:0000256" key="8">
    <source>
        <dbReference type="ARBA" id="ARBA00022723"/>
    </source>
</evidence>
<dbReference type="PROSITE" id="PS00478">
    <property type="entry name" value="LIM_DOMAIN_1"/>
    <property type="match status" value="1"/>
</dbReference>
<dbReference type="InterPro" id="IPR001715">
    <property type="entry name" value="CH_dom"/>
</dbReference>
<evidence type="ECO:0000256" key="11">
    <source>
        <dbReference type="ARBA" id="ARBA00023038"/>
    </source>
</evidence>
<dbReference type="GO" id="GO:0046872">
    <property type="term" value="F:metal ion binding"/>
    <property type="evidence" value="ECO:0007669"/>
    <property type="project" value="UniProtKB-KW"/>
</dbReference>
<dbReference type="Gene3D" id="1.10.418.10">
    <property type="entry name" value="Calponin-like domain"/>
    <property type="match status" value="1"/>
</dbReference>
<evidence type="ECO:0000256" key="5">
    <source>
        <dbReference type="ARBA" id="ARBA00022475"/>
    </source>
</evidence>
<dbReference type="Ensembl" id="ENSDCDT00010040454.1">
    <property type="protein sequence ID" value="ENSDCDP00010032606.1"/>
    <property type="gene ID" value="ENSDCDG00010020875.1"/>
</dbReference>
<feature type="domain" description="BMERB" evidence="20">
    <location>
        <begin position="703"/>
        <end position="854"/>
    </location>
</feature>
<reference evidence="21" key="2">
    <citation type="submission" date="2025-08" db="UniProtKB">
        <authorList>
            <consortium name="Ensembl"/>
        </authorList>
    </citation>
    <scope>IDENTIFICATION</scope>
</reference>
<feature type="compositionally biased region" description="Polar residues" evidence="17">
    <location>
        <begin position="415"/>
        <end position="426"/>
    </location>
</feature>
<dbReference type="PROSITE" id="PS51848">
    <property type="entry name" value="BMERB"/>
    <property type="match status" value="1"/>
</dbReference>
<keyword evidence="7" id="KW-0597">Phosphoprotein</keyword>
<dbReference type="InterPro" id="IPR001781">
    <property type="entry name" value="Znf_LIM"/>
</dbReference>
<feature type="region of interest" description="Disordered" evidence="17">
    <location>
        <begin position="858"/>
        <end position="887"/>
    </location>
</feature>
<dbReference type="AlphaFoldDB" id="A0AAY4CJ51"/>
<dbReference type="GeneTree" id="ENSGT00940000160222"/>
<keyword evidence="15" id="KW-0966">Cell projection</keyword>
<keyword evidence="9" id="KW-0967">Endosome</keyword>
<protein>
    <recommendedName>
        <fullName evidence="23">MICAL-like protein 2</fullName>
    </recommendedName>
</protein>
<organism evidence="21 22">
    <name type="scientific">Denticeps clupeoides</name>
    <name type="common">denticle herring</name>
    <dbReference type="NCBI Taxonomy" id="299321"/>
    <lineage>
        <taxon>Eukaryota</taxon>
        <taxon>Metazoa</taxon>
        <taxon>Chordata</taxon>
        <taxon>Craniata</taxon>
        <taxon>Vertebrata</taxon>
        <taxon>Euteleostomi</taxon>
        <taxon>Actinopterygii</taxon>
        <taxon>Neopterygii</taxon>
        <taxon>Teleostei</taxon>
        <taxon>Clupei</taxon>
        <taxon>Clupeiformes</taxon>
        <taxon>Denticipitoidei</taxon>
        <taxon>Denticipitidae</taxon>
        <taxon>Denticeps</taxon>
    </lineage>
</organism>
<reference evidence="21" key="3">
    <citation type="submission" date="2025-09" db="UniProtKB">
        <authorList>
            <consortium name="Ensembl"/>
        </authorList>
    </citation>
    <scope>IDENTIFICATION</scope>
</reference>
<dbReference type="PROSITE" id="PS50021">
    <property type="entry name" value="CH"/>
    <property type="match status" value="1"/>
</dbReference>
<keyword evidence="11 16" id="KW-0440">LIM domain</keyword>
<dbReference type="SUPFAM" id="SSF47576">
    <property type="entry name" value="Calponin-homology domain, CH-domain"/>
    <property type="match status" value="1"/>
</dbReference>
<evidence type="ECO:0000256" key="1">
    <source>
        <dbReference type="ARBA" id="ARBA00004172"/>
    </source>
</evidence>
<accession>A0AAY4CJ51</accession>
<dbReference type="Pfam" id="PF00307">
    <property type="entry name" value="CH"/>
    <property type="match status" value="1"/>
</dbReference>
<feature type="compositionally biased region" description="Polar residues" evidence="17">
    <location>
        <begin position="653"/>
        <end position="670"/>
    </location>
</feature>
<evidence type="ECO:0008006" key="23">
    <source>
        <dbReference type="Google" id="ProtNLM"/>
    </source>
</evidence>
<evidence type="ECO:0000256" key="6">
    <source>
        <dbReference type="ARBA" id="ARBA00022490"/>
    </source>
</evidence>
<dbReference type="InterPro" id="IPR036872">
    <property type="entry name" value="CH_dom_sf"/>
</dbReference>
<dbReference type="Pfam" id="PF00412">
    <property type="entry name" value="LIM"/>
    <property type="match status" value="1"/>
</dbReference>
<dbReference type="PANTHER" id="PTHR23167:SF87">
    <property type="entry name" value="MICAL-LIKE PROTEIN 2"/>
    <property type="match status" value="1"/>
</dbReference>
<dbReference type="SMART" id="SM00033">
    <property type="entry name" value="CH"/>
    <property type="match status" value="1"/>
</dbReference>
<keyword evidence="10 16" id="KW-0862">Zinc</keyword>
<evidence type="ECO:0000259" key="20">
    <source>
        <dbReference type="PROSITE" id="PS51848"/>
    </source>
</evidence>
<evidence type="ECO:0000259" key="19">
    <source>
        <dbReference type="PROSITE" id="PS50023"/>
    </source>
</evidence>
<dbReference type="RefSeq" id="XP_028843719.1">
    <property type="nucleotide sequence ID" value="XM_028987886.1"/>
</dbReference>
<dbReference type="FunFam" id="1.10.418.10:FF:000055">
    <property type="entry name" value="MICAL-like protein 2"/>
    <property type="match status" value="1"/>
</dbReference>
<reference evidence="21 22" key="1">
    <citation type="submission" date="2020-06" db="EMBL/GenBank/DDBJ databases">
        <authorList>
            <consortium name="Wellcome Sanger Institute Data Sharing"/>
        </authorList>
    </citation>
    <scope>NUCLEOTIDE SEQUENCE [LARGE SCALE GENOMIC DNA]</scope>
</reference>
<dbReference type="GeneID" id="114794966"/>
<feature type="compositionally biased region" description="Basic residues" evidence="17">
    <location>
        <begin position="389"/>
        <end position="398"/>
    </location>
</feature>
<feature type="region of interest" description="Disordered" evidence="17">
    <location>
        <begin position="630"/>
        <end position="714"/>
    </location>
</feature>
<evidence type="ECO:0000256" key="9">
    <source>
        <dbReference type="ARBA" id="ARBA00022753"/>
    </source>
</evidence>
<feature type="compositionally biased region" description="Basic residues" evidence="17">
    <location>
        <begin position="875"/>
        <end position="887"/>
    </location>
</feature>
<dbReference type="Proteomes" id="UP000694580">
    <property type="component" value="Chromosome 7"/>
</dbReference>
<evidence type="ECO:0000256" key="15">
    <source>
        <dbReference type="ARBA" id="ARBA00023273"/>
    </source>
</evidence>
<feature type="domain" description="Calponin-homology (CH)" evidence="18">
    <location>
        <begin position="1"/>
        <end position="107"/>
    </location>
</feature>
<feature type="region of interest" description="Disordered" evidence="17">
    <location>
        <begin position="378"/>
        <end position="426"/>
    </location>
</feature>
<feature type="compositionally biased region" description="Polar residues" evidence="17">
    <location>
        <begin position="678"/>
        <end position="696"/>
    </location>
</feature>
<evidence type="ECO:0000256" key="7">
    <source>
        <dbReference type="ARBA" id="ARBA00022553"/>
    </source>
</evidence>
<evidence type="ECO:0000313" key="21">
    <source>
        <dbReference type="Ensembl" id="ENSDCDP00010032606.1"/>
    </source>
</evidence>
<evidence type="ECO:0000256" key="3">
    <source>
        <dbReference type="ARBA" id="ARBA00004245"/>
    </source>
</evidence>
<dbReference type="SMART" id="SM00132">
    <property type="entry name" value="LIM"/>
    <property type="match status" value="1"/>
</dbReference>
<keyword evidence="8 16" id="KW-0479">Metal-binding</keyword>